<keyword evidence="3" id="KW-1185">Reference proteome</keyword>
<feature type="transmembrane region" description="Helical" evidence="1">
    <location>
        <begin position="6"/>
        <end position="28"/>
    </location>
</feature>
<keyword evidence="1" id="KW-1133">Transmembrane helix</keyword>
<evidence type="ECO:0000313" key="3">
    <source>
        <dbReference type="Proteomes" id="UP000674425"/>
    </source>
</evidence>
<protein>
    <submittedName>
        <fullName evidence="2">Uncharacterized protein</fullName>
    </submittedName>
</protein>
<proteinExistence type="predicted"/>
<accession>A0ABN7N6D4</accession>
<dbReference type="RefSeq" id="WP_200621861.1">
    <property type="nucleotide sequence ID" value="NZ_CAJNAU010000105.1"/>
</dbReference>
<dbReference type="Proteomes" id="UP000674425">
    <property type="component" value="Unassembled WGS sequence"/>
</dbReference>
<keyword evidence="1" id="KW-0472">Membrane</keyword>
<evidence type="ECO:0000256" key="1">
    <source>
        <dbReference type="SAM" id="Phobius"/>
    </source>
</evidence>
<sequence>MAADWTAFVPSIISAVSGLAGVALGGVLTSSRERSRELSANAKAADYLAILVVAHLDRFVDACVDVVGDDGTAYGQPAGKGGEHEVTVDRPRFDPLAIDVDWKSLPAELMYPILNLPYRIETLEHHISSIAEHDTPPDYAAFFWERQHGYAVMGIEVSALAARLRENAKLPALPTRPSG</sequence>
<evidence type="ECO:0000313" key="2">
    <source>
        <dbReference type="EMBL" id="CAE6843983.1"/>
    </source>
</evidence>
<dbReference type="EMBL" id="CAJNAU010000105">
    <property type="protein sequence ID" value="CAE6843983.1"/>
    <property type="molecule type" value="Genomic_DNA"/>
</dbReference>
<organism evidence="2 3">
    <name type="scientific">Paraburkholderia aspalathi</name>
    <dbReference type="NCBI Taxonomy" id="1324617"/>
    <lineage>
        <taxon>Bacteria</taxon>
        <taxon>Pseudomonadati</taxon>
        <taxon>Pseudomonadota</taxon>
        <taxon>Betaproteobacteria</taxon>
        <taxon>Burkholderiales</taxon>
        <taxon>Burkholderiaceae</taxon>
        <taxon>Paraburkholderia</taxon>
    </lineage>
</organism>
<comment type="caution">
    <text evidence="2">The sequence shown here is derived from an EMBL/GenBank/DDBJ whole genome shotgun (WGS) entry which is preliminary data.</text>
</comment>
<gene>
    <name evidence="2" type="ORF">R69658_06854</name>
</gene>
<reference evidence="2 3" key="1">
    <citation type="submission" date="2021-02" db="EMBL/GenBank/DDBJ databases">
        <authorList>
            <person name="Vanwijnsberghe S."/>
        </authorList>
    </citation>
    <scope>NUCLEOTIDE SEQUENCE [LARGE SCALE GENOMIC DNA]</scope>
    <source>
        <strain evidence="2 3">R-69658</strain>
    </source>
</reference>
<name>A0ABN7N6D4_9BURK</name>
<keyword evidence="1" id="KW-0812">Transmembrane</keyword>